<evidence type="ECO:0000313" key="1">
    <source>
        <dbReference type="EMBL" id="KXK27613.1"/>
    </source>
</evidence>
<evidence type="ECO:0000313" key="2">
    <source>
        <dbReference type="Proteomes" id="UP000070457"/>
    </source>
</evidence>
<protein>
    <submittedName>
        <fullName evidence="1">Uncharacterized protein</fullName>
    </submittedName>
</protein>
<comment type="caution">
    <text evidence="1">The sequence shown here is derived from an EMBL/GenBank/DDBJ whole genome shotgun (WGS) entry which is preliminary data.</text>
</comment>
<name>A0A136M147_9BACT</name>
<reference evidence="1 2" key="1">
    <citation type="submission" date="2015-02" db="EMBL/GenBank/DDBJ databases">
        <title>Improved understanding of the partial-nitritation anammox process through 23 genomes representing the majority of the microbial community.</title>
        <authorList>
            <person name="Speth D.R."/>
            <person name="In T Zandt M."/>
            <person name="Guerrero Cruz S."/>
            <person name="Jetten M.S."/>
            <person name="Dutilh B.E."/>
        </authorList>
    </citation>
    <scope>NUCLEOTIDE SEQUENCE [LARGE SCALE GENOMIC DNA]</scope>
    <source>
        <strain evidence="1">OLB20</strain>
    </source>
</reference>
<accession>A0A136M147</accession>
<dbReference type="EMBL" id="JYNZ01000001">
    <property type="protein sequence ID" value="KXK27613.1"/>
    <property type="molecule type" value="Genomic_DNA"/>
</dbReference>
<gene>
    <name evidence="1" type="ORF">TR69_WS6001000057</name>
</gene>
<dbReference type="AlphaFoldDB" id="A0A136M147"/>
<dbReference type="STRING" id="1617426.TR69_WS6001000057"/>
<sequence length="372" mass="42278">MNEALTDMTTLIAICEQENLDYFDPPKDVTSTIGYATLVRWMQAMMREGWITRDEVVEYALLQDEQKLVDLLQKIARQSPEDFLLIAEQKRVMLPVLPERRAGVIDELKTDPVTAIRREVETATTMLGSWYFGDPLYMVGLHEHFVTEDPDYVNRMIAAYAKQGKQINSESFNILLDPVSKRLTDEAVRLLIRFNERPLASDGLVGPSELSLLEETLQAQSNRESAQEPLEITPVSIPLIRSVNKFLSSTSILTRAHPEYRQLIWSDYPEYIEQSRADRVSLLSDFLYTLTGKTGALMQQLYPGSDQSAVISVLANTLPYWADSQELRQAQTPEELADIVVTRIEAGLRHGRDGLQVQPGFIEYWGRGITYS</sequence>
<proteinExistence type="predicted"/>
<organism evidence="1 2">
    <name type="scientific">candidate division WS6 bacterium OLB20</name>
    <dbReference type="NCBI Taxonomy" id="1617426"/>
    <lineage>
        <taxon>Bacteria</taxon>
        <taxon>Candidatus Dojkabacteria</taxon>
    </lineage>
</organism>
<dbReference type="Proteomes" id="UP000070457">
    <property type="component" value="Unassembled WGS sequence"/>
</dbReference>